<dbReference type="NCBIfam" id="TIGR02032">
    <property type="entry name" value="GG-red-SF"/>
    <property type="match status" value="1"/>
</dbReference>
<dbReference type="InterPro" id="IPR002938">
    <property type="entry name" value="FAD-bd"/>
</dbReference>
<comment type="catalytic activity">
    <reaction evidence="9">
        <text>phytyl diphosphate + 3 NADP(+) = geranylgeranyl diphosphate + 3 NADPH + 3 H(+)</text>
        <dbReference type="Rhea" id="RHEA:26229"/>
        <dbReference type="ChEBI" id="CHEBI:15378"/>
        <dbReference type="ChEBI" id="CHEBI:57533"/>
        <dbReference type="ChEBI" id="CHEBI:57783"/>
        <dbReference type="ChEBI" id="CHEBI:58349"/>
        <dbReference type="ChEBI" id="CHEBI:75434"/>
        <dbReference type="EC" id="1.3.1.83"/>
    </reaction>
</comment>
<proteinExistence type="inferred from homology"/>
<dbReference type="Proteomes" id="UP001055093">
    <property type="component" value="Unassembled WGS sequence"/>
</dbReference>
<dbReference type="InterPro" id="IPR010253">
    <property type="entry name" value="BchP_ChlP_pln/prok"/>
</dbReference>
<protein>
    <recommendedName>
        <fullName evidence="2">geranylgeranyl diphosphate reductase</fullName>
        <ecNumber evidence="2">1.3.1.83</ecNumber>
    </recommendedName>
    <alternativeName>
        <fullName evidence="8">Geranylgeranyl reductase</fullName>
    </alternativeName>
</protein>
<evidence type="ECO:0000256" key="2">
    <source>
        <dbReference type="ARBA" id="ARBA00012380"/>
    </source>
</evidence>
<keyword evidence="6" id="KW-0149">Chlorophyll biosynthesis</keyword>
<dbReference type="NCBIfam" id="TIGR02023">
    <property type="entry name" value="BchP-ChlP"/>
    <property type="match status" value="1"/>
</dbReference>
<dbReference type="InterPro" id="IPR011777">
    <property type="entry name" value="Geranylgeranyl_Rdtase_fam"/>
</dbReference>
<reference evidence="11" key="1">
    <citation type="journal article" date="2021" name="Front. Microbiol.">
        <title>Comprehensive Comparative Genomics and Phenotyping of Methylobacterium Species.</title>
        <authorList>
            <person name="Alessa O."/>
            <person name="Ogura Y."/>
            <person name="Fujitani Y."/>
            <person name="Takami H."/>
            <person name="Hayashi T."/>
            <person name="Sahin N."/>
            <person name="Tani A."/>
        </authorList>
    </citation>
    <scope>NUCLEOTIDE SEQUENCE</scope>
    <source>
        <strain evidence="11">DSM 14458</strain>
    </source>
</reference>
<accession>A0ABQ4V1K2</accession>
<dbReference type="SUPFAM" id="SSF51905">
    <property type="entry name" value="FAD/NAD(P)-binding domain"/>
    <property type="match status" value="1"/>
</dbReference>
<dbReference type="PANTHER" id="PTHR42685">
    <property type="entry name" value="GERANYLGERANYL DIPHOSPHATE REDUCTASE"/>
    <property type="match status" value="1"/>
</dbReference>
<feature type="domain" description="FAD-binding" evidence="10">
    <location>
        <begin position="93"/>
        <end position="293"/>
    </location>
</feature>
<dbReference type="InterPro" id="IPR036188">
    <property type="entry name" value="FAD/NAD-bd_sf"/>
</dbReference>
<gene>
    <name evidence="11" type="primary">kmo</name>
    <name evidence="11" type="ORF">BGCPKDLD_4119</name>
</gene>
<sequence length="397" mass="43527">MTHHGASDLFDVVVVGGGPAGATAATDLARGGRRVLLLDRAGRIKPCGGAIPPRLIRDFAIPDELLLARIRSARMIAPSARHVDMPVGDGFVGMVDRAHFDPWLRDRARLAGAECRDGVFERITRDEANLATVHYREGKDGPAVSVRARLVVGADGATSPVGRAEIPGHAKMRQVFAYHEIVRSPSAEAHDGTRCDVYYQGRLSPDFYAWIFPHGDTMSIGTGSMQKGFSLRSAIRDLRAATGLDACETVRREGAPIPLRPLKRWDNGRDVLLAGDAAGVVAPASGEGIYYAMLGGRLSAQAAEAFLATGDARALASARKSFMRLHGRVFWILGMMQWVWYRSDGLRERFVSICKDKDVQQLTWDAYMNKELVRAKPAAHARIFFKDLAHLFRWVSP</sequence>
<keyword evidence="4" id="KW-0521">NADP</keyword>
<evidence type="ECO:0000313" key="12">
    <source>
        <dbReference type="Proteomes" id="UP001055093"/>
    </source>
</evidence>
<dbReference type="EC" id="1.3.1.83" evidence="2"/>
<evidence type="ECO:0000256" key="3">
    <source>
        <dbReference type="ARBA" id="ARBA00022531"/>
    </source>
</evidence>
<dbReference type="InterPro" id="IPR050407">
    <property type="entry name" value="Geranylgeranyl_reductase"/>
</dbReference>
<evidence type="ECO:0000256" key="6">
    <source>
        <dbReference type="ARBA" id="ARBA00023171"/>
    </source>
</evidence>
<reference evidence="11" key="2">
    <citation type="submission" date="2021-08" db="EMBL/GenBank/DDBJ databases">
        <authorList>
            <person name="Tani A."/>
            <person name="Ola A."/>
            <person name="Ogura Y."/>
            <person name="Katsura K."/>
            <person name="Hayashi T."/>
        </authorList>
    </citation>
    <scope>NUCLEOTIDE SEQUENCE</scope>
    <source>
        <strain evidence="11">DSM 14458</strain>
    </source>
</reference>
<comment type="caution">
    <text evidence="11">The sequence shown here is derived from an EMBL/GenBank/DDBJ whole genome shotgun (WGS) entry which is preliminary data.</text>
</comment>
<evidence type="ECO:0000256" key="7">
    <source>
        <dbReference type="ARBA" id="ARBA00023444"/>
    </source>
</evidence>
<dbReference type="PANTHER" id="PTHR42685:SF4">
    <property type="entry name" value="GERANYLGERANYL DIPHOSPHATE REDUCTASE, CHLOROPLASTIC"/>
    <property type="match status" value="1"/>
</dbReference>
<evidence type="ECO:0000256" key="4">
    <source>
        <dbReference type="ARBA" id="ARBA00022857"/>
    </source>
</evidence>
<evidence type="ECO:0000259" key="10">
    <source>
        <dbReference type="Pfam" id="PF01494"/>
    </source>
</evidence>
<dbReference type="Pfam" id="PF01494">
    <property type="entry name" value="FAD_binding_3"/>
    <property type="match status" value="1"/>
</dbReference>
<dbReference type="RefSeq" id="WP_137828207.1">
    <property type="nucleotide sequence ID" value="NZ_BPRE01000015.1"/>
</dbReference>
<evidence type="ECO:0000256" key="1">
    <source>
        <dbReference type="ARBA" id="ARBA00006632"/>
    </source>
</evidence>
<organism evidence="11 12">
    <name type="scientific">Methylorubrum suomiense</name>
    <dbReference type="NCBI Taxonomy" id="144191"/>
    <lineage>
        <taxon>Bacteria</taxon>
        <taxon>Pseudomonadati</taxon>
        <taxon>Pseudomonadota</taxon>
        <taxon>Alphaproteobacteria</taxon>
        <taxon>Hyphomicrobiales</taxon>
        <taxon>Methylobacteriaceae</taxon>
        <taxon>Methylorubrum</taxon>
    </lineage>
</organism>
<dbReference type="PRINTS" id="PR00420">
    <property type="entry name" value="RNGMNOXGNASE"/>
</dbReference>
<name>A0ABQ4V1K2_9HYPH</name>
<dbReference type="EMBL" id="BPRE01000015">
    <property type="protein sequence ID" value="GJE77514.1"/>
    <property type="molecule type" value="Genomic_DNA"/>
</dbReference>
<comment type="pathway">
    <text evidence="7">Porphyrin-containing compound metabolism.</text>
</comment>
<comment type="similarity">
    <text evidence="1">Belongs to the geranylgeranyl reductase family. ChlP subfamily.</text>
</comment>
<evidence type="ECO:0000256" key="9">
    <source>
        <dbReference type="ARBA" id="ARBA00047837"/>
    </source>
</evidence>
<evidence type="ECO:0000313" key="11">
    <source>
        <dbReference type="EMBL" id="GJE77514.1"/>
    </source>
</evidence>
<keyword evidence="12" id="KW-1185">Reference proteome</keyword>
<keyword evidence="3" id="KW-0602">Photosynthesis</keyword>
<evidence type="ECO:0000256" key="8">
    <source>
        <dbReference type="ARBA" id="ARBA00033069"/>
    </source>
</evidence>
<dbReference type="Gene3D" id="3.50.50.60">
    <property type="entry name" value="FAD/NAD(P)-binding domain"/>
    <property type="match status" value="1"/>
</dbReference>
<dbReference type="Pfam" id="PF12831">
    <property type="entry name" value="FAD_oxidored"/>
    <property type="match status" value="1"/>
</dbReference>
<keyword evidence="5" id="KW-0560">Oxidoreductase</keyword>
<evidence type="ECO:0000256" key="5">
    <source>
        <dbReference type="ARBA" id="ARBA00023002"/>
    </source>
</evidence>